<reference evidence="4" key="2">
    <citation type="submission" date="2007-11" db="EMBL/GenBank/DDBJ databases">
        <title>Complete sequence of Delftia acidovorans DSM 14801 / SPH-1.</title>
        <authorList>
            <person name="Copeland A."/>
            <person name="Lucas S."/>
            <person name="Lapidus A."/>
            <person name="Barry K."/>
            <person name="Glavina del Rio T."/>
            <person name="Dalin E."/>
            <person name="Tice H."/>
            <person name="Pitluck S."/>
            <person name="Lowry S."/>
            <person name="Clum A."/>
            <person name="Schmutz J."/>
            <person name="Larimer F."/>
            <person name="Land M."/>
            <person name="Hauser L."/>
            <person name="Kyrpides N."/>
            <person name="Kim E."/>
            <person name="Schleheck D."/>
            <person name="Richardson P."/>
        </authorList>
    </citation>
    <scope>NUCLEOTIDE SEQUENCE [LARGE SCALE GENOMIC DNA]</scope>
    <source>
        <strain evidence="4">DSM 14801 / SPH-1</strain>
    </source>
</reference>
<dbReference type="InterPro" id="IPR006311">
    <property type="entry name" value="TAT_signal"/>
</dbReference>
<evidence type="ECO:0000256" key="1">
    <source>
        <dbReference type="ARBA" id="ARBA00006987"/>
    </source>
</evidence>
<feature type="chain" id="PRO_5002733234" description="Tripartite tricarboxylate transporter substrate binding protein" evidence="2">
    <location>
        <begin position="26"/>
        <end position="336"/>
    </location>
</feature>
<dbReference type="Pfam" id="PF03401">
    <property type="entry name" value="TctC"/>
    <property type="match status" value="1"/>
</dbReference>
<dbReference type="KEGG" id="dac:Daci_4453"/>
<organism evidence="3 4">
    <name type="scientific">Delftia acidovorans (strain DSM 14801 / SPH-1)</name>
    <dbReference type="NCBI Taxonomy" id="398578"/>
    <lineage>
        <taxon>Bacteria</taxon>
        <taxon>Pseudomonadati</taxon>
        <taxon>Pseudomonadota</taxon>
        <taxon>Betaproteobacteria</taxon>
        <taxon>Burkholderiales</taxon>
        <taxon>Comamonadaceae</taxon>
        <taxon>Delftia</taxon>
    </lineage>
</organism>
<evidence type="ECO:0000256" key="2">
    <source>
        <dbReference type="SAM" id="SignalP"/>
    </source>
</evidence>
<dbReference type="PANTHER" id="PTHR42928">
    <property type="entry name" value="TRICARBOXYLATE-BINDING PROTEIN"/>
    <property type="match status" value="1"/>
</dbReference>
<evidence type="ECO:0000313" key="3">
    <source>
        <dbReference type="EMBL" id="ABX37083.1"/>
    </source>
</evidence>
<dbReference type="eggNOG" id="COG3181">
    <property type="taxonomic scope" value="Bacteria"/>
</dbReference>
<dbReference type="PANTHER" id="PTHR42928:SF5">
    <property type="entry name" value="BLR1237 PROTEIN"/>
    <property type="match status" value="1"/>
</dbReference>
<dbReference type="HOGENOM" id="CLU_045683_0_0_4"/>
<gene>
    <name evidence="3" type="ordered locus">Daci_4453</name>
</gene>
<dbReference type="CDD" id="cd13578">
    <property type="entry name" value="PBP2_Bug27"/>
    <property type="match status" value="1"/>
</dbReference>
<protein>
    <recommendedName>
        <fullName evidence="5">Tripartite tricarboxylate transporter substrate binding protein</fullName>
    </recommendedName>
</protein>
<evidence type="ECO:0008006" key="5">
    <source>
        <dbReference type="Google" id="ProtNLM"/>
    </source>
</evidence>
<comment type="similarity">
    <text evidence="1">Belongs to the UPF0065 (bug) family.</text>
</comment>
<dbReference type="Proteomes" id="UP000000784">
    <property type="component" value="Chromosome"/>
</dbReference>
<dbReference type="GeneID" id="24119510"/>
<dbReference type="EMBL" id="CP000884">
    <property type="protein sequence ID" value="ABX37083.1"/>
    <property type="molecule type" value="Genomic_DNA"/>
</dbReference>
<dbReference type="PROSITE" id="PS51318">
    <property type="entry name" value="TAT"/>
    <property type="match status" value="1"/>
</dbReference>
<dbReference type="Gene3D" id="3.40.190.150">
    <property type="entry name" value="Bordetella uptake gene, domain 1"/>
    <property type="match status" value="1"/>
</dbReference>
<feature type="signal peptide" evidence="2">
    <location>
        <begin position="1"/>
        <end position="25"/>
    </location>
</feature>
<dbReference type="InterPro" id="IPR042100">
    <property type="entry name" value="Bug_dom1"/>
</dbReference>
<dbReference type="SUPFAM" id="SSF53850">
    <property type="entry name" value="Periplasmic binding protein-like II"/>
    <property type="match status" value="1"/>
</dbReference>
<dbReference type="AlphaFoldDB" id="A9C0L0"/>
<dbReference type="RefSeq" id="WP_012206255.1">
    <property type="nucleotide sequence ID" value="NC_010002.1"/>
</dbReference>
<keyword evidence="4" id="KW-1185">Reference proteome</keyword>
<evidence type="ECO:0000313" key="4">
    <source>
        <dbReference type="Proteomes" id="UP000000784"/>
    </source>
</evidence>
<dbReference type="PIRSF" id="PIRSF017082">
    <property type="entry name" value="YflP"/>
    <property type="match status" value="1"/>
</dbReference>
<proteinExistence type="inferred from homology"/>
<dbReference type="Gene3D" id="3.40.190.10">
    <property type="entry name" value="Periplasmic binding protein-like II"/>
    <property type="match status" value="1"/>
</dbReference>
<accession>A9C0L0</accession>
<name>A9C0L0_DELAS</name>
<reference evidence="3 4" key="1">
    <citation type="journal article" date="2004" name="Appl. Environ. Microbiol.">
        <title>Mineralization of individual congeners of linear alkylbenzenesulfonate by defined pairs of heterotrophic bacteria.</title>
        <authorList>
            <person name="Schleheck D."/>
            <person name="Knepper T.P."/>
            <person name="Fischer K."/>
            <person name="Cook A.M."/>
        </authorList>
    </citation>
    <scope>NUCLEOTIDE SEQUENCE [LARGE SCALE GENOMIC DNA]</scope>
    <source>
        <strain evidence="4">DSM 14801 / SPH-1</strain>
    </source>
</reference>
<dbReference type="InterPro" id="IPR005064">
    <property type="entry name" value="BUG"/>
</dbReference>
<dbReference type="STRING" id="398578.Daci_4453"/>
<sequence>MNSLSRRTASLWAAAGLLSAVAGMAAPAAAAAAAAVANYPERPVTLVVTYPPGGTVDVVARLIGPRLSAELGQPVVIENRGGAGGMIGGAQVAKAQPDGYTLMLDASNHAQNPAIHARMQFDTLKAFAPVSLLLRVPNVLVVAPSSPIKSVQDLIQAGRSEGGGQLYFASAGPGSAQHLAGELFNLLARTQLHHVAYKGGGPAMMDVMSGQVPLMFASMGSAWQHVKTGKLRAVAVGGLERSKAAPELPTIAESGVPGYETYEWNAIFAPAGTPPAIVNRLSTVLAKVLREPAIVERLAGIGAEPIGSTPAELETFRRAEIAKWQKVVKDSRLKLD</sequence>
<keyword evidence="2" id="KW-0732">Signal</keyword>